<comment type="caution">
    <text evidence="2">The sequence shown here is derived from an EMBL/GenBank/DDBJ whole genome shotgun (WGS) entry which is preliminary data.</text>
</comment>
<proteinExistence type="predicted"/>
<dbReference type="STRING" id="154981.AKJ29_13925"/>
<evidence type="ECO:0000313" key="3">
    <source>
        <dbReference type="Proteomes" id="UP000050471"/>
    </source>
</evidence>
<dbReference type="EMBL" id="LKBA01000006">
    <property type="protein sequence ID" value="KPN63712.1"/>
    <property type="molecule type" value="Genomic_DNA"/>
</dbReference>
<keyword evidence="3" id="KW-1185">Reference proteome</keyword>
<name>A0A0P7JQR2_9RHOB</name>
<evidence type="ECO:0000313" key="2">
    <source>
        <dbReference type="EMBL" id="KPN63712.1"/>
    </source>
</evidence>
<reference evidence="2 3" key="1">
    <citation type="submission" date="2015-09" db="EMBL/GenBank/DDBJ databases">
        <title>Draft genome sequence of Aliiroseovarius crassostreae CV919-312TSm, the causative agent of Roseovarius Oyster Disease (formerly Juvenile Oyster Disease).</title>
        <authorList>
            <person name="Kessner L."/>
            <person name="Spinard E."/>
            <person name="Nelson D."/>
        </authorList>
    </citation>
    <scope>NUCLEOTIDE SEQUENCE [LARGE SCALE GENOMIC DNA]</scope>
    <source>
        <strain evidence="2 3">CV919-312</strain>
    </source>
</reference>
<dbReference type="AlphaFoldDB" id="A0A0P7JQR2"/>
<gene>
    <name evidence="2" type="ORF">AKJ29_13925</name>
</gene>
<protein>
    <submittedName>
        <fullName evidence="2">Uncharacterized protein</fullName>
    </submittedName>
</protein>
<accession>A0A0P7JQR2</accession>
<feature type="transmembrane region" description="Helical" evidence="1">
    <location>
        <begin position="12"/>
        <end position="32"/>
    </location>
</feature>
<keyword evidence="1" id="KW-0812">Transmembrane</keyword>
<evidence type="ECO:0000256" key="1">
    <source>
        <dbReference type="SAM" id="Phobius"/>
    </source>
</evidence>
<sequence length="82" mass="9189">MNFEHLTHFSQTLANPHVGALLVGGLWSYWFGATYSRFWVMRHLHLAGLIVLIMLTFYLIGVLLLRGGGYLTDTLPQMPVGG</sequence>
<dbReference type="Proteomes" id="UP000050471">
    <property type="component" value="Unassembled WGS sequence"/>
</dbReference>
<keyword evidence="1" id="KW-1133">Transmembrane helix</keyword>
<dbReference type="RefSeq" id="WP_055190324.1">
    <property type="nucleotide sequence ID" value="NZ_FPBS01000027.1"/>
</dbReference>
<keyword evidence="1" id="KW-0472">Membrane</keyword>
<feature type="transmembrane region" description="Helical" evidence="1">
    <location>
        <begin position="44"/>
        <end position="65"/>
    </location>
</feature>
<organism evidence="2 3">
    <name type="scientific">Aliiroseovarius crassostreae</name>
    <dbReference type="NCBI Taxonomy" id="154981"/>
    <lineage>
        <taxon>Bacteria</taxon>
        <taxon>Pseudomonadati</taxon>
        <taxon>Pseudomonadota</taxon>
        <taxon>Alphaproteobacteria</taxon>
        <taxon>Rhodobacterales</taxon>
        <taxon>Paracoccaceae</taxon>
        <taxon>Aliiroseovarius</taxon>
    </lineage>
</organism>